<name>A0A1R1X0U1_9FUNG</name>
<gene>
    <name evidence="2" type="ORF">AYI70_g11672</name>
</gene>
<dbReference type="Proteomes" id="UP000187283">
    <property type="component" value="Unassembled WGS sequence"/>
</dbReference>
<dbReference type="InterPro" id="IPR043502">
    <property type="entry name" value="DNA/RNA_pol_sf"/>
</dbReference>
<dbReference type="EMBL" id="LSSN01005848">
    <property type="protein sequence ID" value="OMJ08239.1"/>
    <property type="molecule type" value="Genomic_DNA"/>
</dbReference>
<dbReference type="OrthoDB" id="2400069at2759"/>
<keyword evidence="3" id="KW-1185">Reference proteome</keyword>
<proteinExistence type="predicted"/>
<evidence type="ECO:0000313" key="3">
    <source>
        <dbReference type="Proteomes" id="UP000187283"/>
    </source>
</evidence>
<dbReference type="Gene3D" id="3.10.10.10">
    <property type="entry name" value="HIV Type 1 Reverse Transcriptase, subunit A, domain 1"/>
    <property type="match status" value="1"/>
</dbReference>
<accession>A0A1R1X0U1</accession>
<dbReference type="SUPFAM" id="SSF56672">
    <property type="entry name" value="DNA/RNA polymerases"/>
    <property type="match status" value="1"/>
</dbReference>
<reference evidence="2 3" key="1">
    <citation type="submission" date="2017-01" db="EMBL/GenBank/DDBJ databases">
        <authorList>
            <person name="Mah S.A."/>
            <person name="Swanson W.J."/>
            <person name="Moy G.W."/>
            <person name="Vacquier V.D."/>
        </authorList>
    </citation>
    <scope>NUCLEOTIDE SEQUENCE [LARGE SCALE GENOMIC DNA]</scope>
    <source>
        <strain evidence="2 3">GSMNP</strain>
    </source>
</reference>
<evidence type="ECO:0000313" key="2">
    <source>
        <dbReference type="EMBL" id="OMJ08239.1"/>
    </source>
</evidence>
<sequence length="788" mass="88232">MEQQAETQATVGQDQLKILTDMVQQILRERERNAETKIQTHTLIEEDFFRTPLTEEERKIAIHSFPKTSSMNYFPPPLNDSASSVMEKDDSLLYVIQLSLAQATRKIDYYIHSRIQQTPKINTDSETEATFASITRFLLADIAATVTQAKLDNLHKVLDHPRKTTQLIESDNKPLMDQEALEVLISKPVPIQATESPIAIQVFVGRVAAAGGGLNRDPKQPCSTEHSREGIQNPLQEPPLSRSEIEVARYENLAEGRIFAGDDLYSGAASISKGVFWAPFETGGTCIWPKELTSSESPSNSTSDVPIPHQYKSRLSREAIKILTEEIESLLAKKEIEEIQPKDPGFYSQLFTITKNTGGLRYVLDLRKLNQHTISENGENEGGVCSNHTLDILQALRAWVQCQQREIVNLPIPVYHTPRHGHQYKENDPQGSVNQDQGYLTRGKKATESCEYDFEMYREIYLESPINVDCTDTMSPYASQTARTKESITVDSEIMDIESYHYETCHSEPIDSRTDLESLSGNEYQTSGRLCTAGAQSRRCAENTDCANRMFSITRGIQNTEFGLWSTRSRPVCIPPEQEGGSLLQLVPRHLVIRPECTVQKVPKRTITNNSGDTDVEVCYLVSGNISPINLAAGPSASNDDHTGSKKRKVAALGKQALALDGLEDQRRFLESQGLGTYAVDCILSNERRVRRRSSVSDIHKINDEHSQLSLGVLNLVIIVPKEKRSGRPIEKQFQISPHTDPILCPIVAYSLNKEIVATSVFPTPHANNSKWTVNRLLRFINDSSKPL</sequence>
<dbReference type="STRING" id="133412.A0A1R1X0U1"/>
<comment type="caution">
    <text evidence="2">The sequence shown here is derived from an EMBL/GenBank/DDBJ whole genome shotgun (WGS) entry which is preliminary data.</text>
</comment>
<protein>
    <submittedName>
        <fullName evidence="2">Uncharacterized protein</fullName>
    </submittedName>
</protein>
<evidence type="ECO:0000256" key="1">
    <source>
        <dbReference type="SAM" id="MobiDB-lite"/>
    </source>
</evidence>
<dbReference type="AlphaFoldDB" id="A0A1R1X0U1"/>
<feature type="region of interest" description="Disordered" evidence="1">
    <location>
        <begin position="214"/>
        <end position="238"/>
    </location>
</feature>
<organism evidence="2 3">
    <name type="scientific">Smittium culicis</name>
    <dbReference type="NCBI Taxonomy" id="133412"/>
    <lineage>
        <taxon>Eukaryota</taxon>
        <taxon>Fungi</taxon>
        <taxon>Fungi incertae sedis</taxon>
        <taxon>Zoopagomycota</taxon>
        <taxon>Kickxellomycotina</taxon>
        <taxon>Harpellomycetes</taxon>
        <taxon>Harpellales</taxon>
        <taxon>Legeriomycetaceae</taxon>
        <taxon>Smittium</taxon>
    </lineage>
</organism>